<evidence type="ECO:0000313" key="3">
    <source>
        <dbReference type="Proteomes" id="UP000186583"/>
    </source>
</evidence>
<keyword evidence="3" id="KW-1185">Reference proteome</keyword>
<protein>
    <submittedName>
        <fullName evidence="2">Uncharacterized protein</fullName>
    </submittedName>
</protein>
<dbReference type="AlphaFoldDB" id="A0A1Q8S8D7"/>
<evidence type="ECO:0000256" key="1">
    <source>
        <dbReference type="SAM" id="MobiDB-lite"/>
    </source>
</evidence>
<reference evidence="2 3" key="1">
    <citation type="submission" date="2016-11" db="EMBL/GenBank/DDBJ databases">
        <title>Draft Genome Assembly of Colletotrichum chlorophyti a pathogen of herbaceous plants.</title>
        <authorList>
            <person name="Gan P."/>
            <person name="Narusaka M."/>
            <person name="Tsushima A."/>
            <person name="Narusaka Y."/>
            <person name="Takano Y."/>
            <person name="Shirasu K."/>
        </authorList>
    </citation>
    <scope>NUCLEOTIDE SEQUENCE [LARGE SCALE GENOMIC DNA]</scope>
    <source>
        <strain evidence="2 3">NTL11</strain>
    </source>
</reference>
<evidence type="ECO:0000313" key="2">
    <source>
        <dbReference type="EMBL" id="OLN97667.1"/>
    </source>
</evidence>
<feature type="region of interest" description="Disordered" evidence="1">
    <location>
        <begin position="50"/>
        <end position="93"/>
    </location>
</feature>
<gene>
    <name evidence="2" type="ORF">CCHL11_09628</name>
</gene>
<dbReference type="STRING" id="708187.A0A1Q8S8D7"/>
<dbReference type="Proteomes" id="UP000186583">
    <property type="component" value="Unassembled WGS sequence"/>
</dbReference>
<name>A0A1Q8S8D7_9PEZI</name>
<dbReference type="OrthoDB" id="5415741at2759"/>
<comment type="caution">
    <text evidence="2">The sequence shown here is derived from an EMBL/GenBank/DDBJ whole genome shotgun (WGS) entry which is preliminary data.</text>
</comment>
<organism evidence="2 3">
    <name type="scientific">Colletotrichum chlorophyti</name>
    <dbReference type="NCBI Taxonomy" id="708187"/>
    <lineage>
        <taxon>Eukaryota</taxon>
        <taxon>Fungi</taxon>
        <taxon>Dikarya</taxon>
        <taxon>Ascomycota</taxon>
        <taxon>Pezizomycotina</taxon>
        <taxon>Sordariomycetes</taxon>
        <taxon>Hypocreomycetidae</taxon>
        <taxon>Glomerellales</taxon>
        <taxon>Glomerellaceae</taxon>
        <taxon>Colletotrichum</taxon>
    </lineage>
</organism>
<proteinExistence type="predicted"/>
<dbReference type="EMBL" id="MPGH01000007">
    <property type="protein sequence ID" value="OLN97667.1"/>
    <property type="molecule type" value="Genomic_DNA"/>
</dbReference>
<sequence>MATKSHTDPFARAAALALRSRAGGKTAKEVSEALGIPLRTVDEILRRAKSHGFDPTAQTLHIRPEYVQDAPRSGRPRKQTTPVTTEATPEKES</sequence>
<accession>A0A1Q8S8D7</accession>
<dbReference type="Pfam" id="PF13384">
    <property type="entry name" value="HTH_23"/>
    <property type="match status" value="1"/>
</dbReference>